<reference evidence="2 3" key="1">
    <citation type="submission" date="2015-01" db="EMBL/GenBank/DDBJ databases">
        <title>Genome of allotetraploid Gossypium barbadense reveals genomic plasticity and fiber elongation in cotton evolution.</title>
        <authorList>
            <person name="Chen X."/>
            <person name="Liu X."/>
            <person name="Zhao B."/>
            <person name="Zheng H."/>
            <person name="Hu Y."/>
            <person name="Lu G."/>
            <person name="Yang C."/>
            <person name="Chen J."/>
            <person name="Shan C."/>
            <person name="Zhang L."/>
            <person name="Zhou Y."/>
            <person name="Wang L."/>
            <person name="Guo W."/>
            <person name="Bai Y."/>
            <person name="Ruan J."/>
            <person name="Shangguan X."/>
            <person name="Mao Y."/>
            <person name="Jiang J."/>
            <person name="Zhu Y."/>
            <person name="Lei J."/>
            <person name="Kang H."/>
            <person name="Chen S."/>
            <person name="He X."/>
            <person name="Wang R."/>
            <person name="Wang Y."/>
            <person name="Chen J."/>
            <person name="Wang L."/>
            <person name="Yu S."/>
            <person name="Wang B."/>
            <person name="Wei J."/>
            <person name="Song S."/>
            <person name="Lu X."/>
            <person name="Gao Z."/>
            <person name="Gu W."/>
            <person name="Deng X."/>
            <person name="Ma D."/>
            <person name="Wang S."/>
            <person name="Liang W."/>
            <person name="Fang L."/>
            <person name="Cai C."/>
            <person name="Zhu X."/>
            <person name="Zhou B."/>
            <person name="Zhang Y."/>
            <person name="Chen Z."/>
            <person name="Xu S."/>
            <person name="Zhu R."/>
            <person name="Wang S."/>
            <person name="Zhang T."/>
            <person name="Zhao G."/>
        </authorList>
    </citation>
    <scope>NUCLEOTIDE SEQUENCE [LARGE SCALE GENOMIC DNA]</scope>
    <source>
        <strain evidence="3">cv. Xinhai21</strain>
        <tissue evidence="2">Leaf</tissue>
    </source>
</reference>
<evidence type="ECO:0000313" key="2">
    <source>
        <dbReference type="EMBL" id="PPS11636.1"/>
    </source>
</evidence>
<keyword evidence="1" id="KW-0732">Signal</keyword>
<evidence type="ECO:0000256" key="1">
    <source>
        <dbReference type="SAM" id="SignalP"/>
    </source>
</evidence>
<feature type="chain" id="PRO_5015127353" evidence="1">
    <location>
        <begin position="24"/>
        <end position="107"/>
    </location>
</feature>
<name>A0A2P5Y7T8_GOSBA</name>
<organism evidence="2 3">
    <name type="scientific">Gossypium barbadense</name>
    <name type="common">Sea Island cotton</name>
    <name type="synonym">Hibiscus barbadensis</name>
    <dbReference type="NCBI Taxonomy" id="3634"/>
    <lineage>
        <taxon>Eukaryota</taxon>
        <taxon>Viridiplantae</taxon>
        <taxon>Streptophyta</taxon>
        <taxon>Embryophyta</taxon>
        <taxon>Tracheophyta</taxon>
        <taxon>Spermatophyta</taxon>
        <taxon>Magnoliopsida</taxon>
        <taxon>eudicotyledons</taxon>
        <taxon>Gunneridae</taxon>
        <taxon>Pentapetalae</taxon>
        <taxon>rosids</taxon>
        <taxon>malvids</taxon>
        <taxon>Malvales</taxon>
        <taxon>Malvaceae</taxon>
        <taxon>Malvoideae</taxon>
        <taxon>Gossypium</taxon>
    </lineage>
</organism>
<dbReference type="EMBL" id="KZ663565">
    <property type="protein sequence ID" value="PPS11636.1"/>
    <property type="molecule type" value="Genomic_DNA"/>
</dbReference>
<feature type="signal peptide" evidence="1">
    <location>
        <begin position="1"/>
        <end position="23"/>
    </location>
</feature>
<dbReference type="AlphaFoldDB" id="A0A2P5Y7T8"/>
<evidence type="ECO:0000313" key="3">
    <source>
        <dbReference type="Proteomes" id="UP000239757"/>
    </source>
</evidence>
<sequence length="107" mass="12452">MGEKSRMLMFCLVLGILVSPSHQLVTTLIPIGLKYTFFFTTYVTNRSFPKYYIQHYLASLWTKKKTLPDVGSTGGDYQVHPPHQQLNLLHTWMCHHHVFKAKQSRKS</sequence>
<protein>
    <submittedName>
        <fullName evidence="2">Uncharacterized protein</fullName>
    </submittedName>
</protein>
<dbReference type="Proteomes" id="UP000239757">
    <property type="component" value="Unassembled WGS sequence"/>
</dbReference>
<proteinExistence type="predicted"/>
<accession>A0A2P5Y7T8</accession>
<gene>
    <name evidence="2" type="ORF">GOBAR_AA09015</name>
</gene>